<evidence type="ECO:0000313" key="7">
    <source>
        <dbReference type="Proteomes" id="UP000663866"/>
    </source>
</evidence>
<evidence type="ECO:0000313" key="4">
    <source>
        <dbReference type="EMBL" id="CAF3952085.1"/>
    </source>
</evidence>
<evidence type="ECO:0000313" key="5">
    <source>
        <dbReference type="EMBL" id="CAF4196618.1"/>
    </source>
</evidence>
<evidence type="ECO:0000313" key="6">
    <source>
        <dbReference type="EMBL" id="CAF4202008.1"/>
    </source>
</evidence>
<dbReference type="Proteomes" id="UP000676336">
    <property type="component" value="Unassembled WGS sequence"/>
</dbReference>
<evidence type="ECO:0000313" key="3">
    <source>
        <dbReference type="EMBL" id="CAF3926881.1"/>
    </source>
</evidence>
<accession>A0A820B726</accession>
<dbReference type="EMBL" id="CAJOBJ010002466">
    <property type="protein sequence ID" value="CAF3926881.1"/>
    <property type="molecule type" value="Genomic_DNA"/>
</dbReference>
<proteinExistence type="predicted"/>
<dbReference type="AlphaFoldDB" id="A0A820B726"/>
<dbReference type="InterPro" id="IPR008906">
    <property type="entry name" value="HATC_C_dom"/>
</dbReference>
<protein>
    <recommendedName>
        <fullName evidence="2">HAT C-terminal dimerisation domain-containing protein</fullName>
    </recommendedName>
</protein>
<comment type="caution">
    <text evidence="5">The sequence shown here is derived from an EMBL/GenBank/DDBJ whole genome shotgun (WGS) entry which is preliminary data.</text>
</comment>
<keyword evidence="1" id="KW-0732">Signal</keyword>
<dbReference type="Proteomes" id="UP000663866">
    <property type="component" value="Unassembled WGS sequence"/>
</dbReference>
<dbReference type="EMBL" id="CAJOBI010002990">
    <property type="protein sequence ID" value="CAF3952085.1"/>
    <property type="molecule type" value="Genomic_DNA"/>
</dbReference>
<feature type="chain" id="PRO_5035621388" description="HAT C-terminal dimerisation domain-containing protein" evidence="1">
    <location>
        <begin position="18"/>
        <end position="389"/>
    </location>
</feature>
<keyword evidence="7" id="KW-1185">Reference proteome</keyword>
<dbReference type="Proteomes" id="UP000681720">
    <property type="component" value="Unassembled WGS sequence"/>
</dbReference>
<dbReference type="PANTHER" id="PTHR47611:SF1">
    <property type="entry name" value="CCHC-TYPE DOMAIN-CONTAINING PROTEIN"/>
    <property type="match status" value="1"/>
</dbReference>
<feature type="domain" description="HAT C-terminal dimerisation" evidence="2">
    <location>
        <begin position="267"/>
        <end position="333"/>
    </location>
</feature>
<feature type="signal peptide" evidence="1">
    <location>
        <begin position="1"/>
        <end position="17"/>
    </location>
</feature>
<dbReference type="Pfam" id="PF05699">
    <property type="entry name" value="Dimer_Tnp_hAT"/>
    <property type="match status" value="1"/>
</dbReference>
<dbReference type="GO" id="GO:0046983">
    <property type="term" value="F:protein dimerization activity"/>
    <property type="evidence" value="ECO:0007669"/>
    <property type="project" value="InterPro"/>
</dbReference>
<dbReference type="EMBL" id="CAJOBF010006280">
    <property type="protein sequence ID" value="CAF4202008.1"/>
    <property type="molecule type" value="Genomic_DNA"/>
</dbReference>
<gene>
    <name evidence="3" type="ORF">GIL414_LOCUS7867</name>
    <name evidence="5" type="ORF">OVN521_LOCUS26154</name>
    <name evidence="4" type="ORF">SMN809_LOCUS9307</name>
    <name evidence="6" type="ORF">UXM345_LOCUS28057</name>
</gene>
<dbReference type="EMBL" id="CAJOBG010006757">
    <property type="protein sequence ID" value="CAF4196618.1"/>
    <property type="molecule type" value="Genomic_DNA"/>
</dbReference>
<dbReference type="InterPro" id="IPR012337">
    <property type="entry name" value="RNaseH-like_sf"/>
</dbReference>
<sequence>MFCQLLLSWLLWKIARTEFNIHNTDENLEKIEYCLGTTINDQSQLRDFVNTRGRNFTFDCYLNDDEEDYKLSCMINDILRFKCTIENKCYSFVYPLKEICPSRRLRNLEEIPFAHICDQTIQVSSVMTNGQNYTDETECEDCHVTITIHDAMASGIIVTETVKKIKNFVSCIGEKEKSINVLKQEFEIYELINSSSFKNTLHSIQVNINTSSTSTVDTTLKRKNLLSQCFDSEVNVTSQSSDPYQGINDYLAADFSHTGSDNDSSDDIDLLLWRQQQHSFPILSSMAKVVCAIPASNTTIERLSSTAKNVVTEKITRLHCEKINQMLFLQKNMNILKELLNSDFRRKRTASMSSTTTVSSEESTCTVPKQLCLDVVDSFNDANKENILD</sequence>
<reference evidence="5" key="1">
    <citation type="submission" date="2021-02" db="EMBL/GenBank/DDBJ databases">
        <authorList>
            <person name="Nowell W R."/>
        </authorList>
    </citation>
    <scope>NUCLEOTIDE SEQUENCE</scope>
</reference>
<name>A0A820B726_9BILA</name>
<evidence type="ECO:0000256" key="1">
    <source>
        <dbReference type="SAM" id="SignalP"/>
    </source>
</evidence>
<evidence type="ECO:0000259" key="2">
    <source>
        <dbReference type="Pfam" id="PF05699"/>
    </source>
</evidence>
<dbReference type="Proteomes" id="UP000663842">
    <property type="component" value="Unassembled WGS sequence"/>
</dbReference>
<organism evidence="5 7">
    <name type="scientific">Rotaria magnacalcarata</name>
    <dbReference type="NCBI Taxonomy" id="392030"/>
    <lineage>
        <taxon>Eukaryota</taxon>
        <taxon>Metazoa</taxon>
        <taxon>Spiralia</taxon>
        <taxon>Gnathifera</taxon>
        <taxon>Rotifera</taxon>
        <taxon>Eurotatoria</taxon>
        <taxon>Bdelloidea</taxon>
        <taxon>Philodinida</taxon>
        <taxon>Philodinidae</taxon>
        <taxon>Rotaria</taxon>
    </lineage>
</organism>
<dbReference type="PANTHER" id="PTHR47611">
    <property type="entry name" value="HAT DIMERISATION DOMAIN, C-TERMINAL"/>
    <property type="match status" value="1"/>
</dbReference>
<dbReference type="SUPFAM" id="SSF53098">
    <property type="entry name" value="Ribonuclease H-like"/>
    <property type="match status" value="1"/>
</dbReference>